<dbReference type="STRING" id="212667.VFDL14_06335"/>
<dbReference type="EMBL" id="JFFR01000002">
    <property type="protein sequence ID" value="KDN30639.1"/>
    <property type="molecule type" value="Genomic_DNA"/>
</dbReference>
<evidence type="ECO:0000313" key="3">
    <source>
        <dbReference type="Proteomes" id="UP000027219"/>
    </source>
</evidence>
<evidence type="ECO:0000259" key="1">
    <source>
        <dbReference type="Pfam" id="PF13588"/>
    </source>
</evidence>
<accession>A0A066V296</accession>
<dbReference type="Gene3D" id="3.90.1570.30">
    <property type="match status" value="1"/>
</dbReference>
<organism evidence="2 3">
    <name type="scientific">Vibrio fortis</name>
    <dbReference type="NCBI Taxonomy" id="212667"/>
    <lineage>
        <taxon>Bacteria</taxon>
        <taxon>Pseudomonadati</taxon>
        <taxon>Pseudomonadota</taxon>
        <taxon>Gammaproteobacteria</taxon>
        <taxon>Vibrionales</taxon>
        <taxon>Vibrionaceae</taxon>
        <taxon>Vibrio</taxon>
    </lineage>
</organism>
<dbReference type="Proteomes" id="UP000027219">
    <property type="component" value="Unassembled WGS sequence"/>
</dbReference>
<name>A0A066V296_9VIBR</name>
<gene>
    <name evidence="2" type="ORF">VFDL14_06335</name>
</gene>
<proteinExistence type="predicted"/>
<comment type="caution">
    <text evidence="2">The sequence shown here is derived from an EMBL/GenBank/DDBJ whole genome shotgun (WGS) entry which is preliminary data.</text>
</comment>
<reference evidence="2 3" key="1">
    <citation type="submission" date="2014-02" db="EMBL/GenBank/DDBJ databases">
        <title>Vibrio fortis Dalian14 Genome Sequencing.</title>
        <authorList>
            <person name="Wang Y."/>
            <person name="Song L."/>
            <person name="Liu G."/>
            <person name="Ding J."/>
        </authorList>
    </citation>
    <scope>NUCLEOTIDE SEQUENCE [LARGE SCALE GENOMIC DNA]</scope>
    <source>
        <strain evidence="2 3">Dalian14</strain>
    </source>
</reference>
<feature type="domain" description="Type I restriction enzyme R protein N-terminal" evidence="1">
    <location>
        <begin position="61"/>
        <end position="112"/>
    </location>
</feature>
<dbReference type="AlphaFoldDB" id="A0A066V296"/>
<sequence>MDKKSFSERDICTKYITPSIEKAEWKQHQFREEVNLTDGRVMVRGKLAARIKNPEKKGGPMRADYVLYAKPNLPIAVIEAKKNSYSVGHGMQQALIYAEMLDAPFAISSNGDA</sequence>
<protein>
    <recommendedName>
        <fullName evidence="1">Type I restriction enzyme R protein N-terminal domain-containing protein</fullName>
    </recommendedName>
</protein>
<evidence type="ECO:0000313" key="2">
    <source>
        <dbReference type="EMBL" id="KDN30639.1"/>
    </source>
</evidence>
<dbReference type="Pfam" id="PF13588">
    <property type="entry name" value="HSDR_N_2"/>
    <property type="match status" value="1"/>
</dbReference>
<dbReference type="InterPro" id="IPR029464">
    <property type="entry name" value="HSDR_N"/>
</dbReference>
<keyword evidence="3" id="KW-1185">Reference proteome</keyword>